<accession>A0A6I5ZUL5</accession>
<protein>
    <recommendedName>
        <fullName evidence="8">Band 7 domain-containing protein</fullName>
    </recommendedName>
</protein>
<evidence type="ECO:0000313" key="9">
    <source>
        <dbReference type="EMBL" id="QGP93624.1"/>
    </source>
</evidence>
<dbReference type="PANTHER" id="PTHR43327:SF10">
    <property type="entry name" value="STOMATIN-LIKE PROTEIN 2, MITOCHONDRIAL"/>
    <property type="match status" value="1"/>
</dbReference>
<dbReference type="FunFam" id="3.30.479.30:FF:000004">
    <property type="entry name" value="Putative membrane protease family, stomatin"/>
    <property type="match status" value="1"/>
</dbReference>
<evidence type="ECO:0000256" key="1">
    <source>
        <dbReference type="ARBA" id="ARBA00004167"/>
    </source>
</evidence>
<sequence>MLGDIFTFLLLLILIIFALSLVARTVRIVHQSQVLIVERLGKYYKTCGSGLNIIIPFIDNVRRVVDLRVQVLDSEPQPVITKDNVTMEIDTVVYYQITDPIKATYEIADLVRAMHYLTLTTLRDIIGNMELDQTLSSRDEINNRLRLVLDEATDKWGVRVERVEVKNINPPADIRQAMEAQMRAEREKRAAILQAEGQREAEIKKAEGEKQAQILRAEAEKEAQILRAEAQRVANIKKAEGEAQAIQLVAAAEAKRIELVMKALKEADMDEKMLTMKSIEALMKLADSHNKVFIPYETASILGSLGAIKELLAPGHGGGKGSGKDCPQGQEESLAG</sequence>
<feature type="domain" description="Band 7" evidence="8">
    <location>
        <begin position="24"/>
        <end position="182"/>
    </location>
</feature>
<proteinExistence type="inferred from homology"/>
<comment type="subcellular location">
    <subcellularLocation>
        <location evidence="1">Membrane</location>
        <topology evidence="1">Single-pass membrane protein</topology>
    </subcellularLocation>
</comment>
<keyword evidence="3" id="KW-0812">Transmembrane</keyword>
<evidence type="ECO:0000313" key="10">
    <source>
        <dbReference type="Proteomes" id="UP000425916"/>
    </source>
</evidence>
<dbReference type="Gene3D" id="3.30.479.30">
    <property type="entry name" value="Band 7 domain"/>
    <property type="match status" value="1"/>
</dbReference>
<name>A0A6I5ZUL5_9FIRM</name>
<evidence type="ECO:0000256" key="4">
    <source>
        <dbReference type="ARBA" id="ARBA00022989"/>
    </source>
</evidence>
<dbReference type="GO" id="GO:0098552">
    <property type="term" value="C:side of membrane"/>
    <property type="evidence" value="ECO:0007669"/>
    <property type="project" value="UniProtKB-ARBA"/>
</dbReference>
<dbReference type="PRINTS" id="PR00721">
    <property type="entry name" value="STOMATIN"/>
</dbReference>
<comment type="similarity">
    <text evidence="2">Belongs to the band 7/mec-2 family.</text>
</comment>
<dbReference type="Pfam" id="PF01145">
    <property type="entry name" value="Band_7"/>
    <property type="match status" value="1"/>
</dbReference>
<evidence type="ECO:0000256" key="6">
    <source>
        <dbReference type="SAM" id="Coils"/>
    </source>
</evidence>
<dbReference type="PROSITE" id="PS01270">
    <property type="entry name" value="BAND_7"/>
    <property type="match status" value="1"/>
</dbReference>
<evidence type="ECO:0000256" key="5">
    <source>
        <dbReference type="ARBA" id="ARBA00023136"/>
    </source>
</evidence>
<gene>
    <name evidence="9" type="ORF">MGLY_30440</name>
</gene>
<evidence type="ECO:0000256" key="3">
    <source>
        <dbReference type="ARBA" id="ARBA00022692"/>
    </source>
</evidence>
<dbReference type="Proteomes" id="UP000425916">
    <property type="component" value="Chromosome"/>
</dbReference>
<dbReference type="InterPro" id="IPR001972">
    <property type="entry name" value="Stomatin_HflK_fam"/>
</dbReference>
<reference evidence="9 10" key="1">
    <citation type="submission" date="2019-11" db="EMBL/GenBank/DDBJ databases">
        <title>Genome sequence of Moorella glycerini DSM11254.</title>
        <authorList>
            <person name="Poehlein A."/>
            <person name="Boeer T."/>
            <person name="Daniel R."/>
        </authorList>
    </citation>
    <scope>NUCLEOTIDE SEQUENCE [LARGE SCALE GENOMIC DNA]</scope>
    <source>
        <strain evidence="9 10">DSM 11254</strain>
    </source>
</reference>
<dbReference type="AlphaFoldDB" id="A0A6I5ZUL5"/>
<dbReference type="SUPFAM" id="SSF117892">
    <property type="entry name" value="Band 7/SPFH domain"/>
    <property type="match status" value="1"/>
</dbReference>
<dbReference type="GO" id="GO:0005886">
    <property type="term" value="C:plasma membrane"/>
    <property type="evidence" value="ECO:0007669"/>
    <property type="project" value="UniProtKB-ARBA"/>
</dbReference>
<dbReference type="PANTHER" id="PTHR43327">
    <property type="entry name" value="STOMATIN-LIKE PROTEIN 2, MITOCHONDRIAL"/>
    <property type="match status" value="1"/>
</dbReference>
<feature type="coiled-coil region" evidence="6">
    <location>
        <begin position="198"/>
        <end position="236"/>
    </location>
</feature>
<evidence type="ECO:0000256" key="2">
    <source>
        <dbReference type="ARBA" id="ARBA00008164"/>
    </source>
</evidence>
<evidence type="ECO:0000256" key="7">
    <source>
        <dbReference type="SAM" id="MobiDB-lite"/>
    </source>
</evidence>
<keyword evidence="5" id="KW-0472">Membrane</keyword>
<feature type="region of interest" description="Disordered" evidence="7">
    <location>
        <begin position="316"/>
        <end position="336"/>
    </location>
</feature>
<dbReference type="InterPro" id="IPR036013">
    <property type="entry name" value="Band_7/SPFH_dom_sf"/>
</dbReference>
<keyword evidence="6" id="KW-0175">Coiled coil</keyword>
<dbReference type="EMBL" id="CP046244">
    <property type="protein sequence ID" value="QGP93624.1"/>
    <property type="molecule type" value="Genomic_DNA"/>
</dbReference>
<dbReference type="SMART" id="SM00244">
    <property type="entry name" value="PHB"/>
    <property type="match status" value="1"/>
</dbReference>
<keyword evidence="4" id="KW-1133">Transmembrane helix</keyword>
<dbReference type="InterPro" id="IPR018080">
    <property type="entry name" value="Band_7/stomatin-like_CS"/>
</dbReference>
<organism evidence="9 10">
    <name type="scientific">Neomoorella glycerini</name>
    <dbReference type="NCBI Taxonomy" id="55779"/>
    <lineage>
        <taxon>Bacteria</taxon>
        <taxon>Bacillati</taxon>
        <taxon>Bacillota</taxon>
        <taxon>Clostridia</taxon>
        <taxon>Neomoorellales</taxon>
        <taxon>Neomoorellaceae</taxon>
        <taxon>Neomoorella</taxon>
    </lineage>
</organism>
<dbReference type="InterPro" id="IPR050710">
    <property type="entry name" value="Band7/mec-2_domain"/>
</dbReference>
<dbReference type="RefSeq" id="WP_246187355.1">
    <property type="nucleotide sequence ID" value="NZ_CP046244.1"/>
</dbReference>
<evidence type="ECO:0000259" key="8">
    <source>
        <dbReference type="SMART" id="SM00244"/>
    </source>
</evidence>
<dbReference type="InterPro" id="IPR001107">
    <property type="entry name" value="Band_7"/>
</dbReference>
<dbReference type="CDD" id="cd08829">
    <property type="entry name" value="SPFH_paraslipin"/>
    <property type="match status" value="1"/>
</dbReference>
<keyword evidence="10" id="KW-1185">Reference proteome</keyword>